<feature type="domain" description="DEP" evidence="5">
    <location>
        <begin position="69"/>
        <end position="161"/>
    </location>
</feature>
<dbReference type="PANTHER" id="PTHR46296:SF8">
    <property type="entry name" value="OS06G0297800 PROTEIN"/>
    <property type="match status" value="1"/>
</dbReference>
<dbReference type="SUPFAM" id="SSF49562">
    <property type="entry name" value="C2 domain (Calcium/lipid-binding domain, CaLB)"/>
    <property type="match status" value="1"/>
</dbReference>
<feature type="domain" description="VASt" evidence="6">
    <location>
        <begin position="641"/>
        <end position="835"/>
    </location>
</feature>
<protein>
    <recommendedName>
        <fullName evidence="9">C2 domain-containing protein</fullName>
    </recommendedName>
</protein>
<dbReference type="Pfam" id="PF00168">
    <property type="entry name" value="C2"/>
    <property type="match status" value="1"/>
</dbReference>
<dbReference type="InterPro" id="IPR044511">
    <property type="entry name" value="At1g03370/At5g50170-like"/>
</dbReference>
<evidence type="ECO:0000256" key="2">
    <source>
        <dbReference type="ARBA" id="ARBA00023136"/>
    </source>
</evidence>
<dbReference type="eggNOG" id="KOG1032">
    <property type="taxonomic scope" value="Eukaryota"/>
</dbReference>
<dbReference type="Gene3D" id="2.60.40.150">
    <property type="entry name" value="C2 domain"/>
    <property type="match status" value="1"/>
</dbReference>
<feature type="compositionally biased region" description="Basic residues" evidence="3">
    <location>
        <begin position="842"/>
        <end position="851"/>
    </location>
</feature>
<dbReference type="PROSITE" id="PS50004">
    <property type="entry name" value="C2"/>
    <property type="match status" value="1"/>
</dbReference>
<dbReference type="PROSITE" id="PS51778">
    <property type="entry name" value="VAST"/>
    <property type="match status" value="1"/>
</dbReference>
<gene>
    <name evidence="7" type="ORF">Esi_0503_0001</name>
</gene>
<evidence type="ECO:0000259" key="4">
    <source>
        <dbReference type="PROSITE" id="PS50004"/>
    </source>
</evidence>
<dbReference type="OMA" id="DEWHAVQ"/>
<feature type="domain" description="C2" evidence="4">
    <location>
        <begin position="151"/>
        <end position="266"/>
    </location>
</feature>
<dbReference type="AlphaFoldDB" id="D7G3B6"/>
<feature type="region of interest" description="Disordered" evidence="3">
    <location>
        <begin position="275"/>
        <end position="344"/>
    </location>
</feature>
<dbReference type="STRING" id="2880.D7G3B6"/>
<proteinExistence type="predicted"/>
<dbReference type="PRINTS" id="PR00360">
    <property type="entry name" value="C2DOMAIN"/>
</dbReference>
<sequence length="851" mass="92480">MYGRVVKDGFSSSGEYLPQEQTRLSLCPAHYNTAPVSQEESIRSAGWKAGSMSDEQDEANVLRGVAHRMSQGIEIKTHKHLLRAFRNTFLGMDAVEWLITDPKNGVNDLDGAIQVGQRLIEHGYIARVSRELKAQQVRQFALPDKRKSEFRGGHSLYRFDMLRISPFQLHVTVRRARGLKSMDLNGKNDPYVKLRLGTQSKETRVRMKTNDPVWDERFVFGVHSIEAQQLHVSVCDYDTFKRDDHVGSCKIGLSHLPCHSSEAAAFGEGYHRDSTGTLLGEEDSSGHSSSCFDLRGGGGGGENASLPMDHETRSEMGGQKQEGELLEGGGQTGNGSSSSLGGPEGKGLTFYRLLANNEKRPQKGDASVTSRDELGGDKSSCGEIALDIRVTSLEPKPLPVQGEAKFCLRCHIWDVYGVTSPEERNLMAINSTVVKHKAVLNLCGNRVSSGSFERNKGKEKKTSFNGSVITLDAKANMATDLIKFVVTQKVSPVEMAYKPVATVVIPLRSIPVIFPEDAAKAASENKTSPSLDKSNDQQEEEGAEGRAPPSEGTGALDGRSRRSCLRRGSLSVGGGRVRSGGNRAGSGASGDGEQQRPPATARPYHLQTLAGPMTNRTMGNGFVLMSLTLVASGNDLLGEPDERDGEDVKGPLPPPPDPLTDAILDTQLSSGYQRLRKALLWNDSKLQAALVDLLNHSEVEQSSWVDRDGEAAAQENLTGCTRRRSFMLPKSAMVAATRAECHEIVLADGPSFLAFETRTQTPGVAYGDKFTVVNQYVLTKEGPEACRLQSSSQTDFSDRIMGFVHNQIVAAVAKVSKENHGHLQSLIEDAISGKGGGGAGRKSSRKRRRHR</sequence>
<reference evidence="7 8" key="1">
    <citation type="journal article" date="2010" name="Nature">
        <title>The Ectocarpus genome and the independent evolution of multicellularity in brown algae.</title>
        <authorList>
            <person name="Cock J.M."/>
            <person name="Sterck L."/>
            <person name="Rouze P."/>
            <person name="Scornet D."/>
            <person name="Allen A.E."/>
            <person name="Amoutzias G."/>
            <person name="Anthouard V."/>
            <person name="Artiguenave F."/>
            <person name="Aury J.M."/>
            <person name="Badger J.H."/>
            <person name="Beszteri B."/>
            <person name="Billiau K."/>
            <person name="Bonnet E."/>
            <person name="Bothwell J.H."/>
            <person name="Bowler C."/>
            <person name="Boyen C."/>
            <person name="Brownlee C."/>
            <person name="Carrano C.J."/>
            <person name="Charrier B."/>
            <person name="Cho G.Y."/>
            <person name="Coelho S.M."/>
            <person name="Collen J."/>
            <person name="Corre E."/>
            <person name="Da Silva C."/>
            <person name="Delage L."/>
            <person name="Delaroque N."/>
            <person name="Dittami S.M."/>
            <person name="Doulbeau S."/>
            <person name="Elias M."/>
            <person name="Farnham G."/>
            <person name="Gachon C.M."/>
            <person name="Gschloessl B."/>
            <person name="Heesch S."/>
            <person name="Jabbari K."/>
            <person name="Jubin C."/>
            <person name="Kawai H."/>
            <person name="Kimura K."/>
            <person name="Kloareg B."/>
            <person name="Kupper F.C."/>
            <person name="Lang D."/>
            <person name="Le Bail A."/>
            <person name="Leblanc C."/>
            <person name="Lerouge P."/>
            <person name="Lohr M."/>
            <person name="Lopez P.J."/>
            <person name="Martens C."/>
            <person name="Maumus F."/>
            <person name="Michel G."/>
            <person name="Miranda-Saavedra D."/>
            <person name="Morales J."/>
            <person name="Moreau H."/>
            <person name="Motomura T."/>
            <person name="Nagasato C."/>
            <person name="Napoli C.A."/>
            <person name="Nelson D.R."/>
            <person name="Nyvall-Collen P."/>
            <person name="Peters A.F."/>
            <person name="Pommier C."/>
            <person name="Potin P."/>
            <person name="Poulain J."/>
            <person name="Quesneville H."/>
            <person name="Read B."/>
            <person name="Rensing S.A."/>
            <person name="Ritter A."/>
            <person name="Rousvoal S."/>
            <person name="Samanta M."/>
            <person name="Samson G."/>
            <person name="Schroeder D.C."/>
            <person name="Segurens B."/>
            <person name="Strittmatter M."/>
            <person name="Tonon T."/>
            <person name="Tregear J.W."/>
            <person name="Valentin K."/>
            <person name="von Dassow P."/>
            <person name="Yamagishi T."/>
            <person name="Van de Peer Y."/>
            <person name="Wincker P."/>
        </authorList>
    </citation>
    <scope>NUCLEOTIDE SEQUENCE [LARGE SCALE GENOMIC DNA]</scope>
    <source>
        <strain evidence="8">Ec32 / CCAP1310/4</strain>
    </source>
</reference>
<dbReference type="InterPro" id="IPR035892">
    <property type="entry name" value="C2_domain_sf"/>
</dbReference>
<evidence type="ECO:0000313" key="7">
    <source>
        <dbReference type="EMBL" id="CBJ33510.1"/>
    </source>
</evidence>
<feature type="compositionally biased region" description="Gly residues" evidence="3">
    <location>
        <begin position="571"/>
        <end position="590"/>
    </location>
</feature>
<dbReference type="InterPro" id="IPR000591">
    <property type="entry name" value="DEP_dom"/>
</dbReference>
<evidence type="ECO:0008006" key="9">
    <source>
        <dbReference type="Google" id="ProtNLM"/>
    </source>
</evidence>
<dbReference type="EMBL" id="FN649741">
    <property type="protein sequence ID" value="CBJ33510.1"/>
    <property type="molecule type" value="Genomic_DNA"/>
</dbReference>
<dbReference type="Gene3D" id="1.10.10.10">
    <property type="entry name" value="Winged helix-like DNA-binding domain superfamily/Winged helix DNA-binding domain"/>
    <property type="match status" value="1"/>
</dbReference>
<dbReference type="InterPro" id="IPR000008">
    <property type="entry name" value="C2_dom"/>
</dbReference>
<dbReference type="InterPro" id="IPR036388">
    <property type="entry name" value="WH-like_DNA-bd_sf"/>
</dbReference>
<evidence type="ECO:0000256" key="1">
    <source>
        <dbReference type="ARBA" id="ARBA00004370"/>
    </source>
</evidence>
<dbReference type="Pfam" id="PF16016">
    <property type="entry name" value="VASt"/>
    <property type="match status" value="1"/>
</dbReference>
<evidence type="ECO:0000313" key="8">
    <source>
        <dbReference type="Proteomes" id="UP000002630"/>
    </source>
</evidence>
<evidence type="ECO:0000256" key="3">
    <source>
        <dbReference type="SAM" id="MobiDB-lite"/>
    </source>
</evidence>
<dbReference type="InterPro" id="IPR036390">
    <property type="entry name" value="WH_DNA-bd_sf"/>
</dbReference>
<dbReference type="PANTHER" id="PTHR46296">
    <property type="entry name" value="BNAA05G37250D PROTEIN"/>
    <property type="match status" value="1"/>
</dbReference>
<keyword evidence="8" id="KW-1185">Reference proteome</keyword>
<evidence type="ECO:0000259" key="5">
    <source>
        <dbReference type="PROSITE" id="PS50186"/>
    </source>
</evidence>
<dbReference type="InParanoid" id="D7G3B6"/>
<comment type="subcellular location">
    <subcellularLocation>
        <location evidence="1">Membrane</location>
    </subcellularLocation>
</comment>
<dbReference type="EMBL" id="FN648712">
    <property type="protein sequence ID" value="CBJ33510.1"/>
    <property type="molecule type" value="Genomic_DNA"/>
</dbReference>
<dbReference type="GO" id="GO:0016020">
    <property type="term" value="C:membrane"/>
    <property type="evidence" value="ECO:0007669"/>
    <property type="project" value="UniProtKB-SubCell"/>
</dbReference>
<dbReference type="SMART" id="SM00049">
    <property type="entry name" value="DEP"/>
    <property type="match status" value="1"/>
</dbReference>
<dbReference type="Proteomes" id="UP000002630">
    <property type="component" value="Linkage Group LG16"/>
</dbReference>
<dbReference type="SMART" id="SM00239">
    <property type="entry name" value="C2"/>
    <property type="match status" value="1"/>
</dbReference>
<dbReference type="GO" id="GO:0035556">
    <property type="term" value="P:intracellular signal transduction"/>
    <property type="evidence" value="ECO:0007669"/>
    <property type="project" value="InterPro"/>
</dbReference>
<dbReference type="SUPFAM" id="SSF46785">
    <property type="entry name" value="Winged helix' DNA-binding domain"/>
    <property type="match status" value="1"/>
</dbReference>
<feature type="region of interest" description="Disordered" evidence="3">
    <location>
        <begin position="829"/>
        <end position="851"/>
    </location>
</feature>
<accession>D7G3B6</accession>
<evidence type="ECO:0000259" key="6">
    <source>
        <dbReference type="PROSITE" id="PS51778"/>
    </source>
</evidence>
<organism evidence="7 8">
    <name type="scientific">Ectocarpus siliculosus</name>
    <name type="common">Brown alga</name>
    <name type="synonym">Conferva siliculosa</name>
    <dbReference type="NCBI Taxonomy" id="2880"/>
    <lineage>
        <taxon>Eukaryota</taxon>
        <taxon>Sar</taxon>
        <taxon>Stramenopiles</taxon>
        <taxon>Ochrophyta</taxon>
        <taxon>PX clade</taxon>
        <taxon>Phaeophyceae</taxon>
        <taxon>Ectocarpales</taxon>
        <taxon>Ectocarpaceae</taxon>
        <taxon>Ectocarpus</taxon>
    </lineage>
</organism>
<dbReference type="Pfam" id="PF00610">
    <property type="entry name" value="DEP"/>
    <property type="match status" value="1"/>
</dbReference>
<feature type="region of interest" description="Disordered" evidence="3">
    <location>
        <begin position="521"/>
        <end position="599"/>
    </location>
</feature>
<name>D7G3B6_ECTSI</name>
<dbReference type="OrthoDB" id="42990at2759"/>
<dbReference type="CDD" id="cd00030">
    <property type="entry name" value="C2"/>
    <property type="match status" value="1"/>
</dbReference>
<dbReference type="PROSITE" id="PS50186">
    <property type="entry name" value="DEP"/>
    <property type="match status" value="1"/>
</dbReference>
<keyword evidence="2" id="KW-0472">Membrane</keyword>
<feature type="region of interest" description="Disordered" evidence="3">
    <location>
        <begin position="635"/>
        <end position="657"/>
    </location>
</feature>
<dbReference type="CDD" id="cd04371">
    <property type="entry name" value="DEP"/>
    <property type="match status" value="1"/>
</dbReference>
<dbReference type="InterPro" id="IPR031968">
    <property type="entry name" value="VASt"/>
</dbReference>